<sequence length="130" mass="14717">MECAFFYFYDAARNIAECIVRHDLNNFSDESFTIADLLCVNEIGLGTDDISKTNTQLEESLGSYFWKGDLESFAANGSQEGLFVLPNYLTKETWFPSEVAIQPNPLERIIESGGKPYNFRFTDGNVEAFE</sequence>
<reference evidence="1 2" key="2">
    <citation type="journal article" date="2015" name="PLoS ONE">
        <title>Whole-Genome Optical Mapping and Finished Genome Sequence of Sphingobacterium deserti sp. nov., a New Species Isolated from the Western Desert of China.</title>
        <authorList>
            <person name="Teng C."/>
            <person name="Zhou Z."/>
            <person name="Molnar I."/>
            <person name="Li X."/>
            <person name="Tang R."/>
            <person name="Chen M."/>
            <person name="Wang L."/>
            <person name="Su S."/>
            <person name="Zhang W."/>
            <person name="Lin M."/>
        </authorList>
    </citation>
    <scope>NUCLEOTIDE SEQUENCE [LARGE SCALE GENOMIC DNA]</scope>
    <source>
        <strain evidence="2">ACCC05744</strain>
    </source>
</reference>
<dbReference type="PATRIC" id="fig|1229276.3.peg.3237"/>
<reference evidence="2" key="1">
    <citation type="submission" date="2014-04" db="EMBL/GenBank/DDBJ databases">
        <title>Whole-Genome optical mapping and complete genome sequence of Sphingobacterium deserti sp. nov., a new spaces isolated from desert in the west of China.</title>
        <authorList>
            <person name="Teng C."/>
            <person name="Zhou Z."/>
            <person name="Li X."/>
            <person name="Chen M."/>
            <person name="Lin M."/>
            <person name="Wang L."/>
            <person name="Su S."/>
            <person name="Zhang C."/>
            <person name="Zhang W."/>
        </authorList>
    </citation>
    <scope>NUCLEOTIDE SEQUENCE [LARGE SCALE GENOMIC DNA]</scope>
    <source>
        <strain evidence="2">ACCC05744</strain>
    </source>
</reference>
<gene>
    <name evidence="1" type="ORF">DI53_3131</name>
</gene>
<dbReference type="AlphaFoldDB" id="A0A0B8SZD6"/>
<dbReference type="EMBL" id="JJMU01000059">
    <property type="protein sequence ID" value="KGE13107.1"/>
    <property type="molecule type" value="Genomic_DNA"/>
</dbReference>
<evidence type="ECO:0000313" key="2">
    <source>
        <dbReference type="Proteomes" id="UP000031802"/>
    </source>
</evidence>
<name>A0A0B8SZD6_9SPHI</name>
<dbReference type="GO" id="GO:0051213">
    <property type="term" value="F:dioxygenase activity"/>
    <property type="evidence" value="ECO:0007669"/>
    <property type="project" value="UniProtKB-KW"/>
</dbReference>
<dbReference type="Proteomes" id="UP000031802">
    <property type="component" value="Unassembled WGS sequence"/>
</dbReference>
<keyword evidence="2" id="KW-1185">Reference proteome</keyword>
<accession>A0A0B8SZD6</accession>
<protein>
    <submittedName>
        <fullName evidence="1">Glyoxalase/bleomycin resistance protein/dioxygenase</fullName>
    </submittedName>
</protein>
<dbReference type="Gene3D" id="3.10.180.10">
    <property type="entry name" value="2,3-Dihydroxybiphenyl 1,2-Dioxygenase, domain 1"/>
    <property type="match status" value="1"/>
</dbReference>
<evidence type="ECO:0000313" key="1">
    <source>
        <dbReference type="EMBL" id="KGE13107.1"/>
    </source>
</evidence>
<comment type="caution">
    <text evidence="1">The sequence shown here is derived from an EMBL/GenBank/DDBJ whole genome shotgun (WGS) entry which is preliminary data.</text>
</comment>
<keyword evidence="1" id="KW-0223">Dioxygenase</keyword>
<organism evidence="1 2">
    <name type="scientific">Sphingobacterium deserti</name>
    <dbReference type="NCBI Taxonomy" id="1229276"/>
    <lineage>
        <taxon>Bacteria</taxon>
        <taxon>Pseudomonadati</taxon>
        <taxon>Bacteroidota</taxon>
        <taxon>Sphingobacteriia</taxon>
        <taxon>Sphingobacteriales</taxon>
        <taxon>Sphingobacteriaceae</taxon>
        <taxon>Sphingobacterium</taxon>
    </lineage>
</organism>
<keyword evidence="1" id="KW-0560">Oxidoreductase</keyword>
<dbReference type="InterPro" id="IPR029068">
    <property type="entry name" value="Glyas_Bleomycin-R_OHBP_Dase"/>
</dbReference>
<dbReference type="eggNOG" id="COG0346">
    <property type="taxonomic scope" value="Bacteria"/>
</dbReference>
<proteinExistence type="predicted"/>
<dbReference type="STRING" id="1229276.DI53_3131"/>